<sequence>MRKILIVAFFIFFPGSVLYSQEITQTIKGKVYDSETQIGLPGATIVILGSDPLIGVSTDTDGFFKFENVTVGRVNLQASYVGYERCFISELLVSSGKEIVLNIPIQESVATLKEVVVKHELQKEKPLNSMATLSARTFSVEEAQRFAGGFDDPSRLASSFAGVTPSTVDNNEIVIRGNAAKGILWRLEGAEIPAPNHLAGLFSGGGIITMFSSNMLANSDFFTGAFPAEYGNALSGVFDINLRTGNYDTREYTIRIGSYGVDFAAEGPFTAGKQASYLFNYRYSTFGILKAFLPHVTGLPDFSDLPVVLMIR</sequence>
<feature type="non-terminal residue" evidence="1">
    <location>
        <position position="312"/>
    </location>
</feature>
<dbReference type="EMBL" id="BARW01007737">
    <property type="protein sequence ID" value="GAI75528.1"/>
    <property type="molecule type" value="Genomic_DNA"/>
</dbReference>
<dbReference type="SUPFAM" id="SSF56935">
    <property type="entry name" value="Porins"/>
    <property type="match status" value="1"/>
</dbReference>
<organism evidence="1">
    <name type="scientific">marine sediment metagenome</name>
    <dbReference type="NCBI Taxonomy" id="412755"/>
    <lineage>
        <taxon>unclassified sequences</taxon>
        <taxon>metagenomes</taxon>
        <taxon>ecological metagenomes</taxon>
    </lineage>
</organism>
<protein>
    <recommendedName>
        <fullName evidence="2">TonB-dependent receptor plug domain-containing protein</fullName>
    </recommendedName>
</protein>
<dbReference type="AlphaFoldDB" id="X1R4U4"/>
<dbReference type="Gene3D" id="2.60.40.1120">
    <property type="entry name" value="Carboxypeptidase-like, regulatory domain"/>
    <property type="match status" value="1"/>
</dbReference>
<dbReference type="Pfam" id="PF13715">
    <property type="entry name" value="CarbopepD_reg_2"/>
    <property type="match status" value="1"/>
</dbReference>
<proteinExistence type="predicted"/>
<evidence type="ECO:0000313" key="1">
    <source>
        <dbReference type="EMBL" id="GAI75528.1"/>
    </source>
</evidence>
<dbReference type="SUPFAM" id="SSF49464">
    <property type="entry name" value="Carboxypeptidase regulatory domain-like"/>
    <property type="match status" value="1"/>
</dbReference>
<reference evidence="1" key="1">
    <citation type="journal article" date="2014" name="Front. Microbiol.">
        <title>High frequency of phylogenetically diverse reductive dehalogenase-homologous genes in deep subseafloor sedimentary metagenomes.</title>
        <authorList>
            <person name="Kawai M."/>
            <person name="Futagami T."/>
            <person name="Toyoda A."/>
            <person name="Takaki Y."/>
            <person name="Nishi S."/>
            <person name="Hori S."/>
            <person name="Arai W."/>
            <person name="Tsubouchi T."/>
            <person name="Morono Y."/>
            <person name="Uchiyama I."/>
            <person name="Ito T."/>
            <person name="Fujiyama A."/>
            <person name="Inagaki F."/>
            <person name="Takami H."/>
        </authorList>
    </citation>
    <scope>NUCLEOTIDE SEQUENCE</scope>
    <source>
        <strain evidence="1">Expedition CK06-06</strain>
    </source>
</reference>
<name>X1R4U4_9ZZZZ</name>
<comment type="caution">
    <text evidence="1">The sequence shown here is derived from an EMBL/GenBank/DDBJ whole genome shotgun (WGS) entry which is preliminary data.</text>
</comment>
<dbReference type="InterPro" id="IPR008969">
    <property type="entry name" value="CarboxyPept-like_regulatory"/>
</dbReference>
<dbReference type="Gene3D" id="2.170.130.10">
    <property type="entry name" value="TonB-dependent receptor, plug domain"/>
    <property type="match status" value="1"/>
</dbReference>
<evidence type="ECO:0008006" key="2">
    <source>
        <dbReference type="Google" id="ProtNLM"/>
    </source>
</evidence>
<gene>
    <name evidence="1" type="ORF">S12H4_16028</name>
</gene>
<dbReference type="InterPro" id="IPR037066">
    <property type="entry name" value="Plug_dom_sf"/>
</dbReference>
<accession>X1R4U4</accession>